<keyword evidence="11" id="KW-1185">Reference proteome</keyword>
<feature type="domain" description="Methyl-accepting transducer" evidence="8">
    <location>
        <begin position="140"/>
        <end position="380"/>
    </location>
</feature>
<evidence type="ECO:0000256" key="3">
    <source>
        <dbReference type="ARBA" id="ARBA00023136"/>
    </source>
</evidence>
<dbReference type="GO" id="GO:0007165">
    <property type="term" value="P:signal transduction"/>
    <property type="evidence" value="ECO:0007669"/>
    <property type="project" value="UniProtKB-KW"/>
</dbReference>
<evidence type="ECO:0000256" key="2">
    <source>
        <dbReference type="ARBA" id="ARBA00022475"/>
    </source>
</evidence>
<dbReference type="PANTHER" id="PTHR32089">
    <property type="entry name" value="METHYL-ACCEPTING CHEMOTAXIS PROTEIN MCPB"/>
    <property type="match status" value="1"/>
</dbReference>
<evidence type="ECO:0000313" key="11">
    <source>
        <dbReference type="Proteomes" id="UP000426246"/>
    </source>
</evidence>
<keyword evidence="7" id="KW-1133">Transmembrane helix</keyword>
<evidence type="ECO:0000313" key="10">
    <source>
        <dbReference type="EMBL" id="QGQ94787.1"/>
    </source>
</evidence>
<dbReference type="CDD" id="cd06225">
    <property type="entry name" value="HAMP"/>
    <property type="match status" value="1"/>
</dbReference>
<dbReference type="SMART" id="SM00304">
    <property type="entry name" value="HAMP"/>
    <property type="match status" value="1"/>
</dbReference>
<name>A0A6B8RFR8_9BACL</name>
<protein>
    <submittedName>
        <fullName evidence="10">Methyl-accepting chemotaxis protein</fullName>
    </submittedName>
</protein>
<dbReference type="Pfam" id="PF00672">
    <property type="entry name" value="HAMP"/>
    <property type="match status" value="1"/>
</dbReference>
<evidence type="ECO:0000256" key="4">
    <source>
        <dbReference type="ARBA" id="ARBA00023224"/>
    </source>
</evidence>
<accession>A0A6B8RFR8</accession>
<keyword evidence="4 6" id="KW-0807">Transducer</keyword>
<gene>
    <name evidence="10" type="ORF">EHS13_07795</name>
</gene>
<keyword evidence="3 7" id="KW-0472">Membrane</keyword>
<dbReference type="KEGG" id="ppsc:EHS13_07795"/>
<evidence type="ECO:0000256" key="6">
    <source>
        <dbReference type="PROSITE-ProRule" id="PRU00284"/>
    </source>
</evidence>
<dbReference type="Gene3D" id="1.10.287.950">
    <property type="entry name" value="Methyl-accepting chemotaxis protein"/>
    <property type="match status" value="1"/>
</dbReference>
<comment type="similarity">
    <text evidence="5">Belongs to the methyl-accepting chemotaxis (MCP) protein family.</text>
</comment>
<dbReference type="GO" id="GO:0005886">
    <property type="term" value="C:plasma membrane"/>
    <property type="evidence" value="ECO:0007669"/>
    <property type="project" value="UniProtKB-SubCell"/>
</dbReference>
<dbReference type="Gene3D" id="6.10.340.10">
    <property type="match status" value="1"/>
</dbReference>
<evidence type="ECO:0000259" key="9">
    <source>
        <dbReference type="PROSITE" id="PS50885"/>
    </source>
</evidence>
<keyword evidence="2" id="KW-1003">Cell membrane</keyword>
<evidence type="ECO:0000259" key="8">
    <source>
        <dbReference type="PROSITE" id="PS50111"/>
    </source>
</evidence>
<dbReference type="PANTHER" id="PTHR32089:SF112">
    <property type="entry name" value="LYSOZYME-LIKE PROTEIN-RELATED"/>
    <property type="match status" value="1"/>
</dbReference>
<reference evidence="11" key="1">
    <citation type="submission" date="2018-11" db="EMBL/GenBank/DDBJ databases">
        <title>Complete genome sequence of Paenibacillus sp. ML311-T8.</title>
        <authorList>
            <person name="Nam Y.-D."/>
            <person name="Kang J."/>
            <person name="Chung W.-H."/>
            <person name="Park Y.S."/>
        </authorList>
    </citation>
    <scope>NUCLEOTIDE SEQUENCE [LARGE SCALE GENOMIC DNA]</scope>
    <source>
        <strain evidence="11">ML311-T8</strain>
    </source>
</reference>
<dbReference type="PROSITE" id="PS50885">
    <property type="entry name" value="HAMP"/>
    <property type="match status" value="1"/>
</dbReference>
<feature type="domain" description="HAMP" evidence="9">
    <location>
        <begin position="59"/>
        <end position="111"/>
    </location>
</feature>
<dbReference type="SUPFAM" id="SSF58104">
    <property type="entry name" value="Methyl-accepting chemotaxis protein (MCP) signaling domain"/>
    <property type="match status" value="1"/>
</dbReference>
<sequence length="416" mass="45330">MDLFLSFSFTKKLLVGFYTLIGIFSILLILLSTLPIIITVVIVLVLAGLSYPFIKFIERALTDAIDSMARIAMSISKGDFTQKVQVTSNDAIGDLANSFNKMQEKLREILGTTTSITKQVAETSRDIYQKNLNSKDILLQVTSSTHELATGANEITEGVSNISIAIKEIENKITAYAHSTKKMNELSEQMTVLSVKGKEAVESQGAGMKRNVEATANVSKAIDTLAEKANGISQITKSISEIAEQTNLLSLNASIEAARAGEHGRGFAVVAQEVRKLAEESTTSTKEVFNLVKSIDIGIKEALQNIGLNEQIVQQQTKLIAETEKIFAEFVSSIQFVTEQIYGFAKESDFMLESAQTISSTMENISAITEESAAGTQEVSAAMNEQISAVNTMVQQSEHMTGIVTELQKTIQVFKI</sequence>
<dbReference type="AlphaFoldDB" id="A0A6B8RFR8"/>
<evidence type="ECO:0000256" key="5">
    <source>
        <dbReference type="ARBA" id="ARBA00029447"/>
    </source>
</evidence>
<evidence type="ECO:0000256" key="1">
    <source>
        <dbReference type="ARBA" id="ARBA00004236"/>
    </source>
</evidence>
<dbReference type="OrthoDB" id="2489132at2"/>
<dbReference type="Pfam" id="PF00015">
    <property type="entry name" value="MCPsignal"/>
    <property type="match status" value="1"/>
</dbReference>
<evidence type="ECO:0000256" key="7">
    <source>
        <dbReference type="SAM" id="Phobius"/>
    </source>
</evidence>
<dbReference type="SMART" id="SM00283">
    <property type="entry name" value="MA"/>
    <property type="match status" value="1"/>
</dbReference>
<keyword evidence="7" id="KW-0812">Transmembrane</keyword>
<comment type="subcellular location">
    <subcellularLocation>
        <location evidence="1">Cell membrane</location>
    </subcellularLocation>
</comment>
<dbReference type="RefSeq" id="WP_155699796.1">
    <property type="nucleotide sequence ID" value="NZ_CP034235.1"/>
</dbReference>
<proteinExistence type="inferred from homology"/>
<feature type="transmembrane region" description="Helical" evidence="7">
    <location>
        <begin position="36"/>
        <end position="54"/>
    </location>
</feature>
<dbReference type="PROSITE" id="PS50111">
    <property type="entry name" value="CHEMOTAXIS_TRANSDUC_2"/>
    <property type="match status" value="1"/>
</dbReference>
<dbReference type="Proteomes" id="UP000426246">
    <property type="component" value="Chromosome"/>
</dbReference>
<dbReference type="InterPro" id="IPR003660">
    <property type="entry name" value="HAMP_dom"/>
</dbReference>
<dbReference type="InterPro" id="IPR004089">
    <property type="entry name" value="MCPsignal_dom"/>
</dbReference>
<organism evidence="10 11">
    <name type="scientific">Paenibacillus psychroresistens</name>
    <dbReference type="NCBI Taxonomy" id="1778678"/>
    <lineage>
        <taxon>Bacteria</taxon>
        <taxon>Bacillati</taxon>
        <taxon>Bacillota</taxon>
        <taxon>Bacilli</taxon>
        <taxon>Bacillales</taxon>
        <taxon>Paenibacillaceae</taxon>
        <taxon>Paenibacillus</taxon>
    </lineage>
</organism>
<dbReference type="EMBL" id="CP034235">
    <property type="protein sequence ID" value="QGQ94787.1"/>
    <property type="molecule type" value="Genomic_DNA"/>
</dbReference>